<feature type="binding site" evidence="1">
    <location>
        <position position="133"/>
    </location>
    <ligand>
        <name>Zn(2+)</name>
        <dbReference type="ChEBI" id="CHEBI:29105"/>
    </ligand>
</feature>
<protein>
    <submittedName>
        <fullName evidence="2">Uncharacterized protein</fullName>
    </submittedName>
</protein>
<keyword evidence="3" id="KW-1185">Reference proteome</keyword>
<feature type="binding site" evidence="1">
    <location>
        <position position="132"/>
    </location>
    <ligand>
        <name>Zn(2+)</name>
        <dbReference type="ChEBI" id="CHEBI:29105"/>
    </ligand>
</feature>
<keyword evidence="1" id="KW-0862">Zinc</keyword>
<dbReference type="OrthoDB" id="10257263at2759"/>
<dbReference type="Gene3D" id="1.50.10.10">
    <property type="match status" value="1"/>
</dbReference>
<dbReference type="PANTHER" id="PTHR12736:SF7">
    <property type="entry name" value="LANC-LIKE PROTEIN 3"/>
    <property type="match status" value="1"/>
</dbReference>
<dbReference type="Pfam" id="PF05147">
    <property type="entry name" value="LANC_like"/>
    <property type="match status" value="1"/>
</dbReference>
<dbReference type="EMBL" id="KZ301986">
    <property type="protein sequence ID" value="PFH51631.1"/>
    <property type="molecule type" value="Genomic_DNA"/>
</dbReference>
<dbReference type="PRINTS" id="PR01950">
    <property type="entry name" value="LANCSUPER"/>
</dbReference>
<evidence type="ECO:0000313" key="3">
    <source>
        <dbReference type="Proteomes" id="UP000242287"/>
    </source>
</evidence>
<reference evidence="2 3" key="1">
    <citation type="submission" date="2014-02" db="EMBL/GenBank/DDBJ databases">
        <title>Transposable element dynamics among asymbiotic and ectomycorrhizal Amanita fungi.</title>
        <authorList>
            <consortium name="DOE Joint Genome Institute"/>
            <person name="Hess J."/>
            <person name="Skrede I."/>
            <person name="Wolfe B."/>
            <person name="LaButti K."/>
            <person name="Ohm R.A."/>
            <person name="Grigoriev I.V."/>
            <person name="Pringle A."/>
        </authorList>
    </citation>
    <scope>NUCLEOTIDE SEQUENCE [LARGE SCALE GENOMIC DNA]</scope>
    <source>
        <strain evidence="2 3">SKay4041</strain>
    </source>
</reference>
<organism evidence="2 3">
    <name type="scientific">Amanita thiersii Skay4041</name>
    <dbReference type="NCBI Taxonomy" id="703135"/>
    <lineage>
        <taxon>Eukaryota</taxon>
        <taxon>Fungi</taxon>
        <taxon>Dikarya</taxon>
        <taxon>Basidiomycota</taxon>
        <taxon>Agaricomycotina</taxon>
        <taxon>Agaricomycetes</taxon>
        <taxon>Agaricomycetidae</taxon>
        <taxon>Agaricales</taxon>
        <taxon>Pluteineae</taxon>
        <taxon>Amanitaceae</taxon>
        <taxon>Amanita</taxon>
    </lineage>
</organism>
<dbReference type="PANTHER" id="PTHR12736">
    <property type="entry name" value="LANC-LIKE PROTEIN"/>
    <property type="match status" value="1"/>
</dbReference>
<dbReference type="Proteomes" id="UP000242287">
    <property type="component" value="Unassembled WGS sequence"/>
</dbReference>
<feature type="binding site" evidence="1">
    <location>
        <position position="74"/>
    </location>
    <ligand>
        <name>Zn(2+)</name>
        <dbReference type="ChEBI" id="CHEBI:29105"/>
    </ligand>
</feature>
<dbReference type="GO" id="GO:0046872">
    <property type="term" value="F:metal ion binding"/>
    <property type="evidence" value="ECO:0007669"/>
    <property type="project" value="UniProtKB-KW"/>
</dbReference>
<evidence type="ECO:0000313" key="2">
    <source>
        <dbReference type="EMBL" id="PFH51631.1"/>
    </source>
</evidence>
<dbReference type="GO" id="GO:0005975">
    <property type="term" value="P:carbohydrate metabolic process"/>
    <property type="evidence" value="ECO:0007669"/>
    <property type="project" value="InterPro"/>
</dbReference>
<accession>A0A2A9NTK3</accession>
<dbReference type="CDD" id="cd04794">
    <property type="entry name" value="euk_LANCL"/>
    <property type="match status" value="1"/>
</dbReference>
<dbReference type="GO" id="GO:0005886">
    <property type="term" value="C:plasma membrane"/>
    <property type="evidence" value="ECO:0007669"/>
    <property type="project" value="TreeGrafter"/>
</dbReference>
<dbReference type="GO" id="GO:0031179">
    <property type="term" value="P:peptide modification"/>
    <property type="evidence" value="ECO:0007669"/>
    <property type="project" value="InterPro"/>
</dbReference>
<dbReference type="SUPFAM" id="SSF158745">
    <property type="entry name" value="LanC-like"/>
    <property type="match status" value="1"/>
</dbReference>
<dbReference type="AlphaFoldDB" id="A0A2A9NTK3"/>
<keyword evidence="1" id="KW-0479">Metal-binding</keyword>
<dbReference type="InterPro" id="IPR012341">
    <property type="entry name" value="6hp_glycosidase-like_sf"/>
</dbReference>
<dbReference type="SMART" id="SM01260">
    <property type="entry name" value="LANC_like"/>
    <property type="match status" value="1"/>
</dbReference>
<gene>
    <name evidence="2" type="ORF">AMATHDRAFT_142153</name>
</gene>
<dbReference type="PROSITE" id="PS51257">
    <property type="entry name" value="PROKAR_LIPOPROTEIN"/>
    <property type="match status" value="1"/>
</dbReference>
<evidence type="ECO:0000256" key="1">
    <source>
        <dbReference type="PIRSR" id="PIRSR607822-1"/>
    </source>
</evidence>
<name>A0A2A9NTK3_9AGAR</name>
<dbReference type="InterPro" id="IPR007822">
    <property type="entry name" value="LANC-like"/>
</dbReference>
<proteinExistence type="predicted"/>
<sequence>MWSWGSKRYLGGAHGIAGILHMLLSCPEDIIAPYIKDILDTVMWLTDLQDDMGNWPTKFQRPRNHQHNELVQWCHGAPGIMMLLSRVLQIVKRQQGPSVVDEEMKTKIARALHRAAKLVYRQGLLRKGVGLCHGTAGSIYALLAAYDVTGDIQEHISRDEASDMRDTLESAIQLATLAVEAEEDGELRTPDRPWSLYEGKAGMCSALAEILCRMEDKRPVGSGMVGFSDIDILSRC</sequence>